<organism evidence="10 11">
    <name type="scientific">Hydrococcus rivularis NIES-593</name>
    <dbReference type="NCBI Taxonomy" id="1921803"/>
    <lineage>
        <taxon>Bacteria</taxon>
        <taxon>Bacillati</taxon>
        <taxon>Cyanobacteriota</taxon>
        <taxon>Cyanophyceae</taxon>
        <taxon>Pleurocapsales</taxon>
        <taxon>Hydrococcaceae</taxon>
        <taxon>Hydrococcus</taxon>
    </lineage>
</organism>
<dbReference type="GO" id="GO:0004612">
    <property type="term" value="F:phosphoenolpyruvate carboxykinase (ATP) activity"/>
    <property type="evidence" value="ECO:0007669"/>
    <property type="project" value="UniProtKB-EC"/>
</dbReference>
<keyword evidence="5" id="KW-0547">Nucleotide-binding</keyword>
<dbReference type="Proteomes" id="UP000186868">
    <property type="component" value="Unassembled WGS sequence"/>
</dbReference>
<evidence type="ECO:0000256" key="5">
    <source>
        <dbReference type="ARBA" id="ARBA00022741"/>
    </source>
</evidence>
<dbReference type="PANTHER" id="PTHR30031">
    <property type="entry name" value="PHOSPHOENOLPYRUVATE CARBOXYKINASE ATP"/>
    <property type="match status" value="1"/>
</dbReference>
<dbReference type="Gene3D" id="2.170.8.10">
    <property type="entry name" value="Phosphoenolpyruvate Carboxykinase, domain 2"/>
    <property type="match status" value="1"/>
</dbReference>
<dbReference type="AlphaFoldDB" id="A0A1U7HR54"/>
<dbReference type="InterPro" id="IPR008210">
    <property type="entry name" value="PEP_carboxykinase_N"/>
</dbReference>
<evidence type="ECO:0000256" key="6">
    <source>
        <dbReference type="ARBA" id="ARBA00022793"/>
    </source>
</evidence>
<keyword evidence="7" id="KW-0067">ATP-binding</keyword>
<comment type="catalytic activity">
    <reaction evidence="9">
        <text>oxaloacetate + ATP = phosphoenolpyruvate + ADP + CO2</text>
        <dbReference type="Rhea" id="RHEA:18617"/>
        <dbReference type="ChEBI" id="CHEBI:16452"/>
        <dbReference type="ChEBI" id="CHEBI:16526"/>
        <dbReference type="ChEBI" id="CHEBI:30616"/>
        <dbReference type="ChEBI" id="CHEBI:58702"/>
        <dbReference type="ChEBI" id="CHEBI:456216"/>
        <dbReference type="EC" id="4.1.1.49"/>
    </reaction>
</comment>
<comment type="pathway">
    <text evidence="1">Carbohydrate biosynthesis; gluconeogenesis.</text>
</comment>
<evidence type="ECO:0000313" key="10">
    <source>
        <dbReference type="EMBL" id="OKH26014.1"/>
    </source>
</evidence>
<comment type="caution">
    <text evidence="10">The sequence shown here is derived from an EMBL/GenBank/DDBJ whole genome shotgun (WGS) entry which is preliminary data.</text>
</comment>
<dbReference type="UniPathway" id="UPA00138"/>
<dbReference type="GO" id="GO:0006094">
    <property type="term" value="P:gluconeogenesis"/>
    <property type="evidence" value="ECO:0007669"/>
    <property type="project" value="UniProtKB-UniPathway"/>
</dbReference>
<dbReference type="PANTHER" id="PTHR30031:SF0">
    <property type="entry name" value="PHOSPHOENOLPYRUVATE CARBOXYKINASE (ATP)"/>
    <property type="match status" value="1"/>
</dbReference>
<dbReference type="Gene3D" id="3.40.449.10">
    <property type="entry name" value="Phosphoenolpyruvate Carboxykinase, domain 1"/>
    <property type="match status" value="1"/>
</dbReference>
<evidence type="ECO:0000313" key="11">
    <source>
        <dbReference type="Proteomes" id="UP000186868"/>
    </source>
</evidence>
<dbReference type="STRING" id="1921803.NIES593_02745"/>
<evidence type="ECO:0000256" key="2">
    <source>
        <dbReference type="ARBA" id="ARBA00006052"/>
    </source>
</evidence>
<evidence type="ECO:0000256" key="7">
    <source>
        <dbReference type="ARBA" id="ARBA00022840"/>
    </source>
</evidence>
<evidence type="ECO:0000256" key="1">
    <source>
        <dbReference type="ARBA" id="ARBA00004742"/>
    </source>
</evidence>
<dbReference type="SUPFAM" id="SSF53795">
    <property type="entry name" value="PEP carboxykinase-like"/>
    <property type="match status" value="1"/>
</dbReference>
<dbReference type="Pfam" id="PF01293">
    <property type="entry name" value="PEPCK_ATP"/>
    <property type="match status" value="1"/>
</dbReference>
<keyword evidence="11" id="KW-1185">Reference proteome</keyword>
<dbReference type="GO" id="GO:0005829">
    <property type="term" value="C:cytosol"/>
    <property type="evidence" value="ECO:0007669"/>
    <property type="project" value="TreeGrafter"/>
</dbReference>
<dbReference type="Gene3D" id="3.90.228.20">
    <property type="match status" value="1"/>
</dbReference>
<proteinExistence type="inferred from homology"/>
<evidence type="ECO:0000256" key="8">
    <source>
        <dbReference type="ARBA" id="ARBA00023239"/>
    </source>
</evidence>
<gene>
    <name evidence="10" type="ORF">NIES593_02745</name>
</gene>
<dbReference type="EC" id="4.1.1.49" evidence="3"/>
<name>A0A1U7HR54_9CYAN</name>
<keyword evidence="8" id="KW-0456">Lyase</keyword>
<dbReference type="InterPro" id="IPR013035">
    <property type="entry name" value="PEP_carboxykinase_C"/>
</dbReference>
<comment type="similarity">
    <text evidence="2">Belongs to the phosphoenolpyruvate carboxykinase (ATP) family.</text>
</comment>
<evidence type="ECO:0000256" key="4">
    <source>
        <dbReference type="ARBA" id="ARBA00022432"/>
    </source>
</evidence>
<evidence type="ECO:0000256" key="9">
    <source>
        <dbReference type="ARBA" id="ARBA00047371"/>
    </source>
</evidence>
<keyword evidence="6" id="KW-0210">Decarboxylase</keyword>
<accession>A0A1U7HR54</accession>
<dbReference type="EMBL" id="MRCB01000002">
    <property type="protein sequence ID" value="OKH26014.1"/>
    <property type="molecule type" value="Genomic_DNA"/>
</dbReference>
<dbReference type="GO" id="GO:0005524">
    <property type="term" value="F:ATP binding"/>
    <property type="evidence" value="ECO:0007669"/>
    <property type="project" value="UniProtKB-KW"/>
</dbReference>
<protein>
    <recommendedName>
        <fullName evidence="3">phosphoenolpyruvate carboxykinase (ATP)</fullName>
        <ecNumber evidence="3">4.1.1.49</ecNumber>
    </recommendedName>
</protein>
<keyword evidence="4" id="KW-0312">Gluconeogenesis</keyword>
<reference evidence="10 11" key="1">
    <citation type="submission" date="2016-11" db="EMBL/GenBank/DDBJ databases">
        <title>Draft Genome Sequences of Nine Cyanobacterial Strains from Diverse Habitats.</title>
        <authorList>
            <person name="Zhu T."/>
            <person name="Hou S."/>
            <person name="Lu X."/>
            <person name="Hess W.R."/>
        </authorList>
    </citation>
    <scope>NUCLEOTIDE SEQUENCE [LARGE SCALE GENOMIC DNA]</scope>
    <source>
        <strain evidence="10 11">NIES-593</strain>
    </source>
</reference>
<sequence>MLNSGLTQYLLERNRSNVSSKELFSFDKLYHPETYGLETLGIKNPGWVYRNIPVAQLIQHALARGEGRLASNGAFVVETGKYTGRSPQDRYIVDEPSTRDEIHWNNLNVPLYEETFDRLYRRVLAYVQGRDLYIFDDFVGADPRYRFGVRVVNEFAFQNLFVHQLFLRPTTDELAEHQADFTVIAVPGFQGDPEEDGIRSEGFVISGYTSKLAGTERGITTPQVTFSACFGQCFFSPRNRTGSTQ</sequence>
<evidence type="ECO:0000256" key="3">
    <source>
        <dbReference type="ARBA" id="ARBA00012363"/>
    </source>
</evidence>
<dbReference type="InterPro" id="IPR001272">
    <property type="entry name" value="PEP_carboxykinase_ATP"/>
</dbReference>
<dbReference type="SUPFAM" id="SSF68923">
    <property type="entry name" value="PEP carboxykinase N-terminal domain"/>
    <property type="match status" value="1"/>
</dbReference>